<evidence type="ECO:0000313" key="4">
    <source>
        <dbReference type="EMBL" id="OLY82668.1"/>
    </source>
</evidence>
<sequence length="286" mass="31818">MLSPQFLFLRTSSFKSSLYRRFPGNLIVAPGKSLSTLATSRKSVPKAFTPFVTSKSSISTIKKEIPLNISSNPISKSIITNTYLIFHKDFSTSNYRPANITYNTTGIWFHSVGMSFTNRFSKMNKSRAYSSPAKPSQKSDQKISPSKDSNQKESPSKPPSIFSRYGRIAIFLYFVISTIDLPLSILLVYFSGDKFTDQAIDLISKYFPSLVSDLPHSGEPSSDKTSFFSFLDPKTTVILIVGYAIHKLLLPIRLSVTAALSPKLAKMAAKNGWTFLLSNPKTPRKP</sequence>
<evidence type="ECO:0000256" key="2">
    <source>
        <dbReference type="SAM" id="Phobius"/>
    </source>
</evidence>
<keyword evidence="2" id="KW-0472">Membrane</keyword>
<dbReference type="STRING" id="133383.A0A1R0H0L7"/>
<protein>
    <submittedName>
        <fullName evidence="4">N-terminal acetyltransferase 2</fullName>
    </submittedName>
</protein>
<proteinExistence type="predicted"/>
<dbReference type="EMBL" id="LSSL01001336">
    <property type="protein sequence ID" value="OLY82668.1"/>
    <property type="molecule type" value="Genomic_DNA"/>
</dbReference>
<evidence type="ECO:0000256" key="1">
    <source>
        <dbReference type="SAM" id="MobiDB-lite"/>
    </source>
</evidence>
<feature type="compositionally biased region" description="Polar residues" evidence="1">
    <location>
        <begin position="127"/>
        <end position="148"/>
    </location>
</feature>
<evidence type="ECO:0000259" key="3">
    <source>
        <dbReference type="Pfam" id="PF06916"/>
    </source>
</evidence>
<keyword evidence="2" id="KW-1133">Transmembrane helix</keyword>
<dbReference type="GO" id="GO:0005739">
    <property type="term" value="C:mitochondrion"/>
    <property type="evidence" value="ECO:0007669"/>
    <property type="project" value="TreeGrafter"/>
</dbReference>
<keyword evidence="4" id="KW-0808">Transferase</keyword>
<dbReference type="AlphaFoldDB" id="A0A1R0H0L7"/>
<accession>A0A1R0H0L7</accession>
<evidence type="ECO:0000313" key="5">
    <source>
        <dbReference type="Proteomes" id="UP000187455"/>
    </source>
</evidence>
<dbReference type="PANTHER" id="PTHR21377">
    <property type="entry name" value="PROTEIN FAM210B, MITOCHONDRIAL"/>
    <property type="match status" value="1"/>
</dbReference>
<name>A0A1R0H0L7_9FUNG</name>
<keyword evidence="2" id="KW-0812">Transmembrane</keyword>
<reference evidence="4 5" key="1">
    <citation type="journal article" date="2016" name="Mol. Biol. Evol.">
        <title>Genome-Wide Survey of Gut Fungi (Harpellales) Reveals the First Horizontally Transferred Ubiquitin Gene from a Mosquito Host.</title>
        <authorList>
            <person name="Wang Y."/>
            <person name="White M.M."/>
            <person name="Kvist S."/>
            <person name="Moncalvo J.M."/>
        </authorList>
    </citation>
    <scope>NUCLEOTIDE SEQUENCE [LARGE SCALE GENOMIC DNA]</scope>
    <source>
        <strain evidence="4 5">ALG-7-W6</strain>
    </source>
</reference>
<dbReference type="Pfam" id="PF06916">
    <property type="entry name" value="FAM210A-B_dom"/>
    <property type="match status" value="1"/>
</dbReference>
<comment type="caution">
    <text evidence="4">The sequence shown here is derived from an EMBL/GenBank/DDBJ whole genome shotgun (WGS) entry which is preliminary data.</text>
</comment>
<feature type="region of interest" description="Disordered" evidence="1">
    <location>
        <begin position="127"/>
        <end position="158"/>
    </location>
</feature>
<feature type="transmembrane region" description="Helical" evidence="2">
    <location>
        <begin position="170"/>
        <end position="190"/>
    </location>
</feature>
<dbReference type="OrthoDB" id="426386at2759"/>
<dbReference type="InterPro" id="IPR009688">
    <property type="entry name" value="FAM210A/B-like_dom"/>
</dbReference>
<dbReference type="GO" id="GO:0016740">
    <property type="term" value="F:transferase activity"/>
    <property type="evidence" value="ECO:0007669"/>
    <property type="project" value="UniProtKB-KW"/>
</dbReference>
<dbReference type="Proteomes" id="UP000187455">
    <property type="component" value="Unassembled WGS sequence"/>
</dbReference>
<dbReference type="PANTHER" id="PTHR21377:SF0">
    <property type="entry name" value="PROTEIN FAM210B, MITOCHONDRIAL"/>
    <property type="match status" value="1"/>
</dbReference>
<keyword evidence="5" id="KW-1185">Reference proteome</keyword>
<dbReference type="InterPro" id="IPR045866">
    <property type="entry name" value="FAM210A/B-like"/>
</dbReference>
<organism evidence="4 5">
    <name type="scientific">Smittium mucronatum</name>
    <dbReference type="NCBI Taxonomy" id="133383"/>
    <lineage>
        <taxon>Eukaryota</taxon>
        <taxon>Fungi</taxon>
        <taxon>Fungi incertae sedis</taxon>
        <taxon>Zoopagomycota</taxon>
        <taxon>Kickxellomycotina</taxon>
        <taxon>Harpellomycetes</taxon>
        <taxon>Harpellales</taxon>
        <taxon>Legeriomycetaceae</taxon>
        <taxon>Smittium</taxon>
    </lineage>
</organism>
<gene>
    <name evidence="4" type="ORF">AYI68_g3208</name>
</gene>
<feature type="domain" description="DUF1279" evidence="3">
    <location>
        <begin position="161"/>
        <end position="262"/>
    </location>
</feature>